<reference evidence="1 2" key="1">
    <citation type="journal article" date="2014" name="Environ. Microbiol.">
        <title>Contrasting genomic patterns and infection strategies of two co-existing Bacteroidetes podovirus genera.</title>
        <authorList>
            <person name="Holmfeldt K."/>
            <person name="Howard-Varona C."/>
            <person name="Solonenko N."/>
            <person name="Sullivan M.B."/>
        </authorList>
    </citation>
    <scope>NUCLEOTIDE SEQUENCE [LARGE SCALE GENOMIC DNA]</scope>
    <source>
        <strain evidence="1 2">18</strain>
    </source>
</reference>
<proteinExistence type="predicted"/>
<accession>A0AAU8S1U9</accession>
<dbReference type="RefSeq" id="WP_029445856.1">
    <property type="nucleotide sequence ID" value="NZ_CP009976.1"/>
</dbReference>
<dbReference type="KEGG" id="cbat:M666_10745"/>
<organism evidence="1 2">
    <name type="scientific">Cellulophaga baltica 18</name>
    <dbReference type="NCBI Taxonomy" id="1348584"/>
    <lineage>
        <taxon>Bacteria</taxon>
        <taxon>Pseudomonadati</taxon>
        <taxon>Bacteroidota</taxon>
        <taxon>Flavobacteriia</taxon>
        <taxon>Flavobacteriales</taxon>
        <taxon>Flavobacteriaceae</taxon>
        <taxon>Cellulophaga</taxon>
    </lineage>
</organism>
<dbReference type="Pfam" id="PF12771">
    <property type="entry name" value="SusD-like_2"/>
    <property type="match status" value="1"/>
</dbReference>
<gene>
    <name evidence="1" type="ORF">M666_10745</name>
</gene>
<dbReference type="InterPro" id="IPR041662">
    <property type="entry name" value="SusD-like_2"/>
</dbReference>
<dbReference type="PROSITE" id="PS51257">
    <property type="entry name" value="PROKAR_LIPOPROTEIN"/>
    <property type="match status" value="1"/>
</dbReference>
<evidence type="ECO:0000313" key="1">
    <source>
        <dbReference type="EMBL" id="AIZ42019.1"/>
    </source>
</evidence>
<dbReference type="SUPFAM" id="SSF48452">
    <property type="entry name" value="TPR-like"/>
    <property type="match status" value="1"/>
</dbReference>
<evidence type="ECO:0008006" key="3">
    <source>
        <dbReference type="Google" id="ProtNLM"/>
    </source>
</evidence>
<protein>
    <recommendedName>
        <fullName evidence="3">SusD/RagB family nutrient-binding outer membrane lipoprotein</fullName>
    </recommendedName>
</protein>
<sequence length="498" mass="55631">MKKLKYIIFAFTLVLASCSDDYFDVNSSETAPTTTSLAPQLRIKGAIENTTGTAQYRGTREVLGIMQYGSQNVANYYSETWSSFMTTGSYFLWQNSYVYALPNTADLIVLGETYDAPNYSAVGKILRAYIFGMTTDQYGAIVMGDTYDGISSMNITPGFVSQEEAYTAIFTLLDEAIAELGQESSIGLNEEEGDVLYGGDQDKWIRFAYSIKARYLNHLSKKSSGDLAYDADAIIAACQSGINSNELNAQQNFGGGTPENDNQPFSANGYGSSRMDYFSDFFVNLLKNPLNLSSEIEDPRLPIIVPEAINGGYKGVIIGNGLNDESGDDFSLGNGGFYTSATSPTYMITYSEVKFIEAEARFRKNDLVGAYAAFKEGVLADLQKLNVPQDQITSYMDLIDTEISADNIALSHIMIQKYIANMLNPETWVDMRRMDYSDTIYHGLKRPVNVNLSIFPNDDDWIQAMMYEYNEEDRNYVNMPNNDPLIRLTTPLWWNTEE</sequence>
<evidence type="ECO:0000313" key="2">
    <source>
        <dbReference type="Proteomes" id="UP000030786"/>
    </source>
</evidence>
<dbReference type="AlphaFoldDB" id="A0AAU8S1U9"/>
<dbReference type="Proteomes" id="UP000030786">
    <property type="component" value="Chromosome"/>
</dbReference>
<dbReference type="InterPro" id="IPR011990">
    <property type="entry name" value="TPR-like_helical_dom_sf"/>
</dbReference>
<name>A0AAU8S1U9_9FLAO</name>
<dbReference type="Gene3D" id="1.25.40.390">
    <property type="match status" value="1"/>
</dbReference>
<dbReference type="GeneID" id="78061218"/>
<dbReference type="EMBL" id="CP009976">
    <property type="protein sequence ID" value="AIZ42019.1"/>
    <property type="molecule type" value="Genomic_DNA"/>
</dbReference>